<dbReference type="Proteomes" id="UP001597085">
    <property type="component" value="Unassembled WGS sequence"/>
</dbReference>
<dbReference type="InterPro" id="IPR006311">
    <property type="entry name" value="TAT_signal"/>
</dbReference>
<gene>
    <name evidence="3" type="ORF">ACFSBX_02225</name>
</gene>
<dbReference type="InterPro" id="IPR011047">
    <property type="entry name" value="Quinoprotein_ADH-like_sf"/>
</dbReference>
<dbReference type="RefSeq" id="WP_256421409.1">
    <property type="nucleotide sequence ID" value="NZ_JANHDI010000007.1"/>
</dbReference>
<dbReference type="SUPFAM" id="SSF50998">
    <property type="entry name" value="Quinoprotein alcohol dehydrogenase-like"/>
    <property type="match status" value="1"/>
</dbReference>
<evidence type="ECO:0000256" key="1">
    <source>
        <dbReference type="SAM" id="MobiDB-lite"/>
    </source>
</evidence>
<dbReference type="InterPro" id="IPR002372">
    <property type="entry name" value="PQQ_rpt_dom"/>
</dbReference>
<comment type="caution">
    <text evidence="3">The sequence shown here is derived from an EMBL/GenBank/DDBJ whole genome shotgun (WGS) entry which is preliminary data.</text>
</comment>
<protein>
    <submittedName>
        <fullName evidence="3">PQQ-binding-like beta-propeller repeat protein</fullName>
    </submittedName>
</protein>
<feature type="domain" description="Pyrrolo-quinoline quinone repeat" evidence="2">
    <location>
        <begin position="280"/>
        <end position="375"/>
    </location>
</feature>
<evidence type="ECO:0000313" key="3">
    <source>
        <dbReference type="EMBL" id="MFD1597778.1"/>
    </source>
</evidence>
<feature type="domain" description="Pyrrolo-quinoline quinone repeat" evidence="2">
    <location>
        <begin position="152"/>
        <end position="241"/>
    </location>
</feature>
<dbReference type="InterPro" id="IPR015943">
    <property type="entry name" value="WD40/YVTN_repeat-like_dom_sf"/>
</dbReference>
<dbReference type="EMBL" id="JBHUDK010000002">
    <property type="protein sequence ID" value="MFD1597778.1"/>
    <property type="molecule type" value="Genomic_DNA"/>
</dbReference>
<keyword evidence="4" id="KW-1185">Reference proteome</keyword>
<dbReference type="PANTHER" id="PTHR34512">
    <property type="entry name" value="CELL SURFACE PROTEIN"/>
    <property type="match status" value="1"/>
</dbReference>
<evidence type="ECO:0000313" key="4">
    <source>
        <dbReference type="Proteomes" id="UP001597085"/>
    </source>
</evidence>
<dbReference type="SMART" id="SM00564">
    <property type="entry name" value="PQQ"/>
    <property type="match status" value="4"/>
</dbReference>
<dbReference type="PROSITE" id="PS51318">
    <property type="entry name" value="TAT"/>
    <property type="match status" value="1"/>
</dbReference>
<feature type="compositionally biased region" description="Polar residues" evidence="1">
    <location>
        <begin position="34"/>
        <end position="67"/>
    </location>
</feature>
<sequence>MARERTWSRRSLLVGCAGIGSAATSGCLRLTDGAAQTETNEQGPSGTADSAESTSTDDAGEPTTSGPASEIELVPAWSGSASAVTTADGDFFFRARFDSIRRTRPDGTTAFEAGIADGYFASISPTYRNALHADDTGVYVGADATDEVDTGARVYALDPESGEERWMFEEPGDGLHDGVRAVTAIDGTVIYASQSSGSGDEQEPIVRGVDAESGDERWRIQLSEGFINGIVARGDRLFVQQTFGLSIYRRSTQELLDERGVSVGFSGIVADGETLFVPGETVRALTLPAGDERWAVDTGRSVNTGAGVGEDGVYVGTESGYVLGYDRETGDELWESRVAGVVEHPPIVDGGVVWVASERGDLSAFDAGTGELLYEEEIASGFEFTVLDGILNDDERDTAYEIRRN</sequence>
<feature type="region of interest" description="Disordered" evidence="1">
    <location>
        <begin position="34"/>
        <end position="69"/>
    </location>
</feature>
<reference evidence="3 4" key="1">
    <citation type="journal article" date="2019" name="Int. J. Syst. Evol. Microbiol.">
        <title>The Global Catalogue of Microorganisms (GCM) 10K type strain sequencing project: providing services to taxonomists for standard genome sequencing and annotation.</title>
        <authorList>
            <consortium name="The Broad Institute Genomics Platform"/>
            <consortium name="The Broad Institute Genome Sequencing Center for Infectious Disease"/>
            <person name="Wu L."/>
            <person name="Ma J."/>
        </authorList>
    </citation>
    <scope>NUCLEOTIDE SEQUENCE [LARGE SCALE GENOMIC DNA]</scope>
    <source>
        <strain evidence="3 4">CGMCC 1.12121</strain>
    </source>
</reference>
<dbReference type="Pfam" id="PF13360">
    <property type="entry name" value="PQQ_2"/>
    <property type="match status" value="2"/>
</dbReference>
<name>A0ABD6CK10_9EURY</name>
<proteinExistence type="predicted"/>
<dbReference type="Gene3D" id="2.40.10.480">
    <property type="match status" value="1"/>
</dbReference>
<dbReference type="Gene3D" id="2.130.10.10">
    <property type="entry name" value="YVTN repeat-like/Quinoprotein amine dehydrogenase"/>
    <property type="match status" value="1"/>
</dbReference>
<dbReference type="InterPro" id="IPR018391">
    <property type="entry name" value="PQQ_b-propeller_rpt"/>
</dbReference>
<dbReference type="AlphaFoldDB" id="A0ABD6CK10"/>
<evidence type="ECO:0000259" key="2">
    <source>
        <dbReference type="Pfam" id="PF13360"/>
    </source>
</evidence>
<dbReference type="PANTHER" id="PTHR34512:SF30">
    <property type="entry name" value="OUTER MEMBRANE PROTEIN ASSEMBLY FACTOR BAMB"/>
    <property type="match status" value="1"/>
</dbReference>
<dbReference type="PROSITE" id="PS51257">
    <property type="entry name" value="PROKAR_LIPOPROTEIN"/>
    <property type="match status" value="1"/>
</dbReference>
<organism evidence="3 4">
    <name type="scientific">Halobellus rarus</name>
    <dbReference type="NCBI Taxonomy" id="1126237"/>
    <lineage>
        <taxon>Archaea</taxon>
        <taxon>Methanobacteriati</taxon>
        <taxon>Methanobacteriota</taxon>
        <taxon>Stenosarchaea group</taxon>
        <taxon>Halobacteria</taxon>
        <taxon>Halobacteriales</taxon>
        <taxon>Haloferacaceae</taxon>
        <taxon>Halobellus</taxon>
    </lineage>
</organism>
<accession>A0ABD6CK10</accession>